<dbReference type="KEGG" id="lmi:LMXM_16_1650"/>
<dbReference type="PhylomeDB" id="E9AQX8"/>
<sequence>MDRVYIKCCRTFSLAAVNWNEAYQLALEMGDSTMQLATARQEKLRRVEQAFEEEVMQGAVRIVTLDPNAPRSVPKELLCYRDKNVFYRILPDGRSGGSIVAALRGVLQSRSALLTVPLTSVIMYRGTPVLAQALVPLGAEPMKIYGDGVEPNLEVAAEVKIMADVLKTPLPDQVLCEVYQGLDGRMYVTNTNVTTIALDDSMLIGGPLKRPEMLALCPCVTATCEDALNVLRNPVVMEALQHVLDTAADQQCRHLSETLHFYGVNLCLLTGVLDAFAERYGNTAYDVQRFTEVVAMEMMARTIKQEFYTEVQAKRLGIDVVGINKCYGLHLRAALQSEQEDRFIQLVLLKYAIHNEGGRADVFRETLLTVRRDHRSALVKRVSWLMGVRSAPAAEVAKKERTVVWAPLIAGRITPHLCDPQLMCSLEPLYRSLQSCEAHCFAHCYPLQVKVAMWQGRIGDGLNLASTAAEQARARYGDASLRAVQAQRTFMRLLFTVPSLENVREAYGMVTPILEAYEDCAGPITRAKCHIEVGCCLLAVSAVMDVVGEAARHFRAAGQLLPASLRSSSGAWLYLQPSLGLVRCRQLDQKSGLVPLKALVTDAMYFSRVITPADYCTEYLWELGMELAAARHYAESTQILTAAYSMAKRTQGTKLDADRIRSDTMRVYSECNPEKYAAYCSAISERTRVA</sequence>
<dbReference type="OMA" id="CTEYLWE"/>
<dbReference type="Pfam" id="PF13236">
    <property type="entry name" value="CLU"/>
    <property type="match status" value="1"/>
</dbReference>
<dbReference type="GeneID" id="13450267"/>
<feature type="domain" description="Clu" evidence="1">
    <location>
        <begin position="1"/>
        <end position="230"/>
    </location>
</feature>
<dbReference type="OrthoDB" id="271174at2759"/>
<dbReference type="EMBL" id="FR799569">
    <property type="protein sequence ID" value="CBZ25349.1"/>
    <property type="molecule type" value="Genomic_DNA"/>
</dbReference>
<protein>
    <recommendedName>
        <fullName evidence="1">Clu domain-containing protein</fullName>
    </recommendedName>
</protein>
<evidence type="ECO:0000313" key="3">
    <source>
        <dbReference type="Proteomes" id="UP000007259"/>
    </source>
</evidence>
<accession>E9AQX8</accession>
<evidence type="ECO:0000313" key="2">
    <source>
        <dbReference type="EMBL" id="CBZ25349.1"/>
    </source>
</evidence>
<proteinExistence type="predicted"/>
<dbReference type="PROSITE" id="PS51823">
    <property type="entry name" value="CLU"/>
    <property type="match status" value="1"/>
</dbReference>
<dbReference type="Proteomes" id="UP000007259">
    <property type="component" value="Chromosome 16"/>
</dbReference>
<keyword evidence="3" id="KW-1185">Reference proteome</keyword>
<dbReference type="AlphaFoldDB" id="E9AQX8"/>
<evidence type="ECO:0000259" key="1">
    <source>
        <dbReference type="PROSITE" id="PS51823"/>
    </source>
</evidence>
<name>E9AQX8_LEIMU</name>
<dbReference type="VEuPathDB" id="TriTrypDB:LmxM.16.1650"/>
<dbReference type="InterPro" id="IPR025697">
    <property type="entry name" value="CLU_dom"/>
</dbReference>
<gene>
    <name evidence="2" type="ORF">LMXM_16_1650</name>
</gene>
<dbReference type="RefSeq" id="XP_003873855.1">
    <property type="nucleotide sequence ID" value="XM_003873806.1"/>
</dbReference>
<reference evidence="2 3" key="1">
    <citation type="journal article" date="2011" name="Genome Res.">
        <title>Chromosome and gene copy number variation allow major structural change between species and strains of Leishmania.</title>
        <authorList>
            <person name="Rogers M.B."/>
            <person name="Hilley J.D."/>
            <person name="Dickens N.J."/>
            <person name="Wilkes J."/>
            <person name="Bates P.A."/>
            <person name="Depledge D.P."/>
            <person name="Harris D."/>
            <person name="Her Y."/>
            <person name="Herzyk P."/>
            <person name="Imamura H."/>
            <person name="Otto T.D."/>
            <person name="Sanders M."/>
            <person name="Seeger K."/>
            <person name="Dujardin J.C."/>
            <person name="Berriman M."/>
            <person name="Smith D.F."/>
            <person name="Hertz-Fowler C."/>
            <person name="Mottram J.C."/>
        </authorList>
    </citation>
    <scope>NUCLEOTIDE SEQUENCE [LARGE SCALE GENOMIC DNA]</scope>
    <source>
        <strain evidence="2 3">MHOM/GT/2001/U1103</strain>
    </source>
</reference>
<organism evidence="2 3">
    <name type="scientific">Leishmania mexicana (strain MHOM/GT/2001/U1103)</name>
    <dbReference type="NCBI Taxonomy" id="929439"/>
    <lineage>
        <taxon>Eukaryota</taxon>
        <taxon>Discoba</taxon>
        <taxon>Euglenozoa</taxon>
        <taxon>Kinetoplastea</taxon>
        <taxon>Metakinetoplastina</taxon>
        <taxon>Trypanosomatida</taxon>
        <taxon>Trypanosomatidae</taxon>
        <taxon>Leishmaniinae</taxon>
        <taxon>Leishmania</taxon>
    </lineage>
</organism>